<evidence type="ECO:0000256" key="4">
    <source>
        <dbReference type="ARBA" id="ARBA00022692"/>
    </source>
</evidence>
<comment type="subcellular location">
    <subcellularLocation>
        <location evidence="1">Cell membrane</location>
        <topology evidence="1">Multi-pass membrane protein</topology>
    </subcellularLocation>
</comment>
<dbReference type="InterPro" id="IPR036259">
    <property type="entry name" value="MFS_trans_sf"/>
</dbReference>
<dbReference type="PANTHER" id="PTHR43266:SF8">
    <property type="entry name" value="MACROLIDE-EFFLUX PROTEIN"/>
    <property type="match status" value="1"/>
</dbReference>
<feature type="transmembrane region" description="Helical" evidence="7">
    <location>
        <begin position="88"/>
        <end position="109"/>
    </location>
</feature>
<evidence type="ECO:0000256" key="2">
    <source>
        <dbReference type="ARBA" id="ARBA00022448"/>
    </source>
</evidence>
<accession>A0A8B6WXY2</accession>
<keyword evidence="3" id="KW-1003">Cell membrane</keyword>
<keyword evidence="4 7" id="KW-0812">Transmembrane</keyword>
<keyword evidence="5 7" id="KW-1133">Transmembrane helix</keyword>
<dbReference type="SUPFAM" id="SSF103473">
    <property type="entry name" value="MFS general substrate transporter"/>
    <property type="match status" value="1"/>
</dbReference>
<accession>A0A6C0QX14</accession>
<feature type="transmembrane region" description="Helical" evidence="7">
    <location>
        <begin position="384"/>
        <end position="403"/>
    </location>
</feature>
<evidence type="ECO:0000256" key="3">
    <source>
        <dbReference type="ARBA" id="ARBA00022475"/>
    </source>
</evidence>
<organism evidence="9 11">
    <name type="scientific">Paenibacillus larvae subsp. larvae</name>
    <dbReference type="NCBI Taxonomy" id="147375"/>
    <lineage>
        <taxon>Bacteria</taxon>
        <taxon>Bacillati</taxon>
        <taxon>Bacillota</taxon>
        <taxon>Bacilli</taxon>
        <taxon>Bacillales</taxon>
        <taxon>Paenibacillaceae</taxon>
        <taxon>Paenibacillus</taxon>
    </lineage>
</organism>
<dbReference type="AlphaFoldDB" id="A0A2L1UGL7"/>
<dbReference type="InterPro" id="IPR011701">
    <property type="entry name" value="MFS"/>
</dbReference>
<dbReference type="Proteomes" id="UP000239833">
    <property type="component" value="Chromosome"/>
</dbReference>
<protein>
    <submittedName>
        <fullName evidence="9">Putative MFS-type transporter</fullName>
    </submittedName>
</protein>
<feature type="transmembrane region" description="Helical" evidence="7">
    <location>
        <begin position="266"/>
        <end position="286"/>
    </location>
</feature>
<evidence type="ECO:0000313" key="9">
    <source>
        <dbReference type="EMBL" id="AVF27413.1"/>
    </source>
</evidence>
<name>A0A2L1UGL7_9BACL</name>
<evidence type="ECO:0000256" key="6">
    <source>
        <dbReference type="ARBA" id="ARBA00023136"/>
    </source>
</evidence>
<dbReference type="EMBL" id="CP019655">
    <property type="protein sequence ID" value="AVF27413.1"/>
    <property type="molecule type" value="Genomic_DNA"/>
</dbReference>
<evidence type="ECO:0000259" key="8">
    <source>
        <dbReference type="PROSITE" id="PS50850"/>
    </source>
</evidence>
<dbReference type="GO" id="GO:0022857">
    <property type="term" value="F:transmembrane transporter activity"/>
    <property type="evidence" value="ECO:0007669"/>
    <property type="project" value="InterPro"/>
</dbReference>
<feature type="transmembrane region" description="Helical" evidence="7">
    <location>
        <begin position="143"/>
        <end position="161"/>
    </location>
</feature>
<keyword evidence="6 7" id="KW-0472">Membrane</keyword>
<dbReference type="Gene3D" id="1.20.1250.20">
    <property type="entry name" value="MFS general substrate transporter like domains"/>
    <property type="match status" value="1"/>
</dbReference>
<dbReference type="GO" id="GO:0005886">
    <property type="term" value="C:plasma membrane"/>
    <property type="evidence" value="ECO:0007669"/>
    <property type="project" value="UniProtKB-SubCell"/>
</dbReference>
<reference evidence="9 12" key="2">
    <citation type="journal article" date="2020" name="Int. J. Med. Microbiol.">
        <title>Discovery of Paenibacillus larvae ERIC V: Phenotypic and genomic comparison to genotypes ERIC I-IV reveal different inventories of virulence factors which correlate with epidemiological prevalences of American Foulbrood.</title>
        <authorList>
            <person name="Beims H."/>
            <person name="Bunk B."/>
            <person name="Erler S."/>
            <person name="Mohr K.I."/>
            <person name="Sproer C."/>
            <person name="Pradella S."/>
            <person name="Gunther G."/>
            <person name="Rohde M."/>
            <person name="von der Ohe W."/>
            <person name="Steinert M."/>
        </authorList>
    </citation>
    <scope>NUCLEOTIDE SEQUENCE</scope>
    <source>
        <strain evidence="9">Eric_III</strain>
        <strain evidence="10">Eric_V</strain>
    </source>
</reference>
<dbReference type="STRING" id="147375.BXP28_09375"/>
<gene>
    <name evidence="9" type="ORF">ERICIII_03298</name>
    <name evidence="10" type="ORF">ERICV_03731</name>
</gene>
<dbReference type="Proteomes" id="UP000464330">
    <property type="component" value="Chromosome"/>
</dbReference>
<dbReference type="Pfam" id="PF07690">
    <property type="entry name" value="MFS_1"/>
    <property type="match status" value="1"/>
</dbReference>
<evidence type="ECO:0000313" key="10">
    <source>
        <dbReference type="EMBL" id="QHZ52828.1"/>
    </source>
</evidence>
<feature type="transmembrane region" description="Helical" evidence="7">
    <location>
        <begin position="12"/>
        <end position="36"/>
    </location>
</feature>
<evidence type="ECO:0000313" key="12">
    <source>
        <dbReference type="Proteomes" id="UP000464330"/>
    </source>
</evidence>
<evidence type="ECO:0000256" key="1">
    <source>
        <dbReference type="ARBA" id="ARBA00004651"/>
    </source>
</evidence>
<dbReference type="RefSeq" id="WP_158442228.1">
    <property type="nucleotide sequence ID" value="NZ_CP019655.1"/>
</dbReference>
<dbReference type="CDD" id="cd06173">
    <property type="entry name" value="MFS_MefA_like"/>
    <property type="match status" value="1"/>
</dbReference>
<evidence type="ECO:0000256" key="7">
    <source>
        <dbReference type="SAM" id="Phobius"/>
    </source>
</evidence>
<proteinExistence type="predicted"/>
<dbReference type="PROSITE" id="PS50850">
    <property type="entry name" value="MFS"/>
    <property type="match status" value="1"/>
</dbReference>
<sequence length="420" mass="46952">MMDLFRNANFVRLFIATMASQLGTMVGNMAFAFYLLNRFSSQPSYATIAELMYTLPTLFVFLIVGMAADRFHRKHIAEYSDWIRAGLTIILMLSIAKDWVVFSFLILFLRSAVAKFFGPAEAAMIQGILTPEQYAQAAGLNQLLFGIFNIFGVSLGAAAYLTLGIQGAIMLDGVSFIISALLIRFCKIPREVSLPNGASKIRDLTWHLFVGDFKEGMRYVFHYKLLLTLLFGFFIFGFINGGFAVLPMFTMKYNLAPDQFEKFSSIFSIFLGVGIIIGSFGGALLVKKWNMHTILIAGLLSVGLMVLVLSFIQHVWVYLILVLIIGILLAPVNVAIGGWMPQIIHPTHMGRVNALTEPAMMLAQSATLFLIAWLYPRLINLQVIYYGIGGFLVLVSLYFLFVLPRMVKRHEVNEHTTLSS</sequence>
<accession>A0A2L1UGL7</accession>
<feature type="domain" description="Major facilitator superfamily (MFS) profile" evidence="8">
    <location>
        <begin position="9"/>
        <end position="407"/>
    </location>
</feature>
<evidence type="ECO:0000256" key="5">
    <source>
        <dbReference type="ARBA" id="ARBA00022989"/>
    </source>
</evidence>
<feature type="transmembrane region" description="Helical" evidence="7">
    <location>
        <begin position="48"/>
        <end position="68"/>
    </location>
</feature>
<dbReference type="PANTHER" id="PTHR43266">
    <property type="entry name" value="MACROLIDE-EFFLUX PROTEIN"/>
    <property type="match status" value="1"/>
</dbReference>
<evidence type="ECO:0000313" key="11">
    <source>
        <dbReference type="Proteomes" id="UP000239833"/>
    </source>
</evidence>
<feature type="transmembrane region" description="Helical" evidence="7">
    <location>
        <begin position="318"/>
        <end position="339"/>
    </location>
</feature>
<dbReference type="GeneID" id="64219831"/>
<dbReference type="EMBL" id="CP019717">
    <property type="protein sequence ID" value="QHZ52828.1"/>
    <property type="molecule type" value="Genomic_DNA"/>
</dbReference>
<feature type="transmembrane region" description="Helical" evidence="7">
    <location>
        <begin position="293"/>
        <end position="312"/>
    </location>
</feature>
<feature type="transmembrane region" description="Helical" evidence="7">
    <location>
        <begin position="359"/>
        <end position="378"/>
    </location>
</feature>
<reference evidence="11" key="1">
    <citation type="submission" date="2017-02" db="EMBL/GenBank/DDBJ databases">
        <title>Delineation of Paenibacillus larvae strains originating from foulbrood outbreaks.</title>
        <authorList>
            <person name="Beims H."/>
            <person name="Bunk B."/>
            <person name="Sproeer C."/>
            <person name="Mohr K.I."/>
            <person name="Pradella S."/>
            <person name="Guenther G."/>
            <person name="Rohde M."/>
            <person name="von der Ohe W."/>
            <person name="Steinert M."/>
        </authorList>
    </citation>
    <scope>NUCLEOTIDE SEQUENCE [LARGE SCALE GENOMIC DNA]</scope>
    <source>
        <strain evidence="11">Eric_III</strain>
    </source>
</reference>
<dbReference type="InterPro" id="IPR020846">
    <property type="entry name" value="MFS_dom"/>
</dbReference>
<keyword evidence="2" id="KW-0813">Transport</keyword>
<feature type="transmembrane region" description="Helical" evidence="7">
    <location>
        <begin position="225"/>
        <end position="246"/>
    </location>
</feature>